<dbReference type="InterPro" id="IPR014014">
    <property type="entry name" value="RNA_helicase_DEAD_Q_motif"/>
</dbReference>
<dbReference type="InterPro" id="IPR014001">
    <property type="entry name" value="Helicase_ATP-bd"/>
</dbReference>
<dbReference type="GO" id="GO:0003724">
    <property type="term" value="F:RNA helicase activity"/>
    <property type="evidence" value="ECO:0007669"/>
    <property type="project" value="UniProtKB-EC"/>
</dbReference>
<dbReference type="Gene3D" id="6.10.140.2220">
    <property type="match status" value="1"/>
</dbReference>
<dbReference type="Proteomes" id="UP000887572">
    <property type="component" value="Unplaced"/>
</dbReference>
<keyword evidence="17" id="KW-0539">Nucleus</keyword>
<feature type="region of interest" description="Disordered" evidence="22">
    <location>
        <begin position="689"/>
        <end position="744"/>
    </location>
</feature>
<evidence type="ECO:0000256" key="21">
    <source>
        <dbReference type="SAM" id="Coils"/>
    </source>
</evidence>
<evidence type="ECO:0000256" key="9">
    <source>
        <dbReference type="ARBA" id="ARBA00022806"/>
    </source>
</evidence>
<dbReference type="CDD" id="cd18787">
    <property type="entry name" value="SF2_C_DEAD"/>
    <property type="match status" value="1"/>
</dbReference>
<dbReference type="GO" id="GO:0045892">
    <property type="term" value="P:negative regulation of DNA-templated transcription"/>
    <property type="evidence" value="ECO:0007669"/>
    <property type="project" value="UniProtKB-ARBA"/>
</dbReference>
<evidence type="ECO:0000259" key="25">
    <source>
        <dbReference type="PROSITE" id="PS51194"/>
    </source>
</evidence>
<keyword evidence="10" id="KW-0862">Zinc</keyword>
<keyword evidence="16" id="KW-0804">Transcription</keyword>
<dbReference type="Pfam" id="PF00270">
    <property type="entry name" value="DEAD"/>
    <property type="match status" value="1"/>
</dbReference>
<sequence>MDLFCRQKKWAQRKTGGHSQSNFEPLPIIMENSDSNVGAFWSASDEKAVPDSEVSLLNKVLNDKLNQLNEGTPEVSKLQRDPNSPLYSAHTFEELRIKPELIKAIHMMGFVQPSKIQEAALPVLLCEPPQDIIAQSQSGTGKTATFLLAMLNRIDSDKTHPQCICVAPTFELAQQIGEVAKKMAQFLPNVHIRFAVKGETVPRDMTFTEQIVIGTPGKMLDWMMRKHIDAAKIVSFALDEADVMIGQQGYQDKSIRIHNSIVSSNPTCQCMLFSATYSDAVIKFADKLIADPTVITIRRQDQSLPYIRQYFVRCRDREDKYQSILSLYSVLTISSCIIFCYTRSSTVWLAHRFKEKGRDVALLHGELEVTQRARVVEQFKRGEQKVLITTNVVARGLDIPQVSLVINYDPPVTYEENPKPDYDTYLHRMGRTGRFGKPGIVINLVDSDIVMDFVLSFQQHFGREIAPLDASDYDQMERIEKDTHRIAFEDRMISIKQDHEQQQQQSNQQQDAMLVGEDGIVAGMSVGGTEPRPPTLQVEPTYSDNYVLDGQHMISESRMRDILMELQQRWLKEYEQSREKLLVELTEKLHQEYLAELQRKQTEYMAQCREEMDAERVRQEELFQRRLQEEVQRLSEKQRREIQQIKKKQWCWQCEKEAIYHCCWNTAYCTVECQQAHWPMHRRVCRRKKTASTAQSSGPPQQQQQNNRTTTAASSNNGGTTMTSATTTTTTGSGGHQQQKVSAH</sequence>
<evidence type="ECO:0000256" key="14">
    <source>
        <dbReference type="ARBA" id="ARBA00023015"/>
    </source>
</evidence>
<dbReference type="WBParaSite" id="Gr19_v10_g8279.t1">
    <property type="protein sequence ID" value="Gr19_v10_g8279.t1"/>
    <property type="gene ID" value="Gr19_v10_g8279"/>
</dbReference>
<evidence type="ECO:0000256" key="3">
    <source>
        <dbReference type="ARBA" id="ARBA00012552"/>
    </source>
</evidence>
<feature type="domain" description="DEAD-box RNA helicase Q" evidence="26">
    <location>
        <begin position="90"/>
        <end position="118"/>
    </location>
</feature>
<dbReference type="PROSITE" id="PS50865">
    <property type="entry name" value="ZF_MYND_2"/>
    <property type="match status" value="1"/>
</dbReference>
<evidence type="ECO:0000256" key="22">
    <source>
        <dbReference type="SAM" id="MobiDB-lite"/>
    </source>
</evidence>
<keyword evidence="5" id="KW-0479">Metal-binding</keyword>
<keyword evidence="12" id="KW-0156">Chromatin regulator</keyword>
<evidence type="ECO:0000256" key="10">
    <source>
        <dbReference type="ARBA" id="ARBA00022833"/>
    </source>
</evidence>
<feature type="domain" description="Helicase ATP-binding" evidence="24">
    <location>
        <begin position="123"/>
        <end position="295"/>
    </location>
</feature>
<dbReference type="InterPro" id="IPR011545">
    <property type="entry name" value="DEAD/DEAH_box_helicase_dom"/>
</dbReference>
<dbReference type="GO" id="GO:0005694">
    <property type="term" value="C:chromosome"/>
    <property type="evidence" value="ECO:0007669"/>
    <property type="project" value="UniProtKB-SubCell"/>
</dbReference>
<feature type="coiled-coil region" evidence="21">
    <location>
        <begin position="571"/>
        <end position="648"/>
    </location>
</feature>
<dbReference type="SUPFAM" id="SSF52540">
    <property type="entry name" value="P-loop containing nucleoside triphosphate hydrolases"/>
    <property type="match status" value="2"/>
</dbReference>
<feature type="short sequence motif" description="Q motif" evidence="20">
    <location>
        <begin position="90"/>
        <end position="118"/>
    </location>
</feature>
<dbReference type="AlphaFoldDB" id="A0A914IB69"/>
<evidence type="ECO:0000256" key="1">
    <source>
        <dbReference type="ARBA" id="ARBA00004123"/>
    </source>
</evidence>
<keyword evidence="14" id="KW-0805">Transcription regulation</keyword>
<keyword evidence="7 19" id="KW-0863">Zinc-finger</keyword>
<keyword evidence="15" id="KW-0103">Bromodomain</keyword>
<keyword evidence="8" id="KW-0378">Hydrolase</keyword>
<evidence type="ECO:0000256" key="11">
    <source>
        <dbReference type="ARBA" id="ARBA00022840"/>
    </source>
</evidence>
<keyword evidence="21" id="KW-0175">Coiled coil</keyword>
<evidence type="ECO:0000256" key="4">
    <source>
        <dbReference type="ARBA" id="ARBA00022454"/>
    </source>
</evidence>
<protein>
    <recommendedName>
        <fullName evidence="3">RNA helicase</fullName>
        <ecNumber evidence="3">3.6.4.13</ecNumber>
    </recommendedName>
</protein>
<dbReference type="InterPro" id="IPR001650">
    <property type="entry name" value="Helicase_C-like"/>
</dbReference>
<evidence type="ECO:0000256" key="2">
    <source>
        <dbReference type="ARBA" id="ARBA00004286"/>
    </source>
</evidence>
<keyword evidence="11" id="KW-0067">ATP-binding</keyword>
<evidence type="ECO:0000256" key="6">
    <source>
        <dbReference type="ARBA" id="ARBA00022741"/>
    </source>
</evidence>
<dbReference type="FunFam" id="6.10.140.2220:FF:000002">
    <property type="entry name" value="Protein kinase C-binding protein 1 isoform C"/>
    <property type="match status" value="1"/>
</dbReference>
<evidence type="ECO:0000259" key="26">
    <source>
        <dbReference type="PROSITE" id="PS51195"/>
    </source>
</evidence>
<evidence type="ECO:0000259" key="23">
    <source>
        <dbReference type="PROSITE" id="PS50865"/>
    </source>
</evidence>
<dbReference type="InterPro" id="IPR027417">
    <property type="entry name" value="P-loop_NTPase"/>
</dbReference>
<comment type="subcellular location">
    <subcellularLocation>
        <location evidence="2">Chromosome</location>
    </subcellularLocation>
    <subcellularLocation>
        <location evidence="1">Nucleus</location>
    </subcellularLocation>
</comment>
<keyword evidence="27" id="KW-1185">Reference proteome</keyword>
<evidence type="ECO:0000256" key="17">
    <source>
        <dbReference type="ARBA" id="ARBA00023242"/>
    </source>
</evidence>
<dbReference type="InterPro" id="IPR002893">
    <property type="entry name" value="Znf_MYND"/>
</dbReference>
<dbReference type="Pfam" id="PF24324">
    <property type="entry name" value="MYND_ZMYND11_ZMYD8"/>
    <property type="match status" value="1"/>
</dbReference>
<dbReference type="PROSITE" id="PS51192">
    <property type="entry name" value="HELICASE_ATP_BIND_1"/>
    <property type="match status" value="1"/>
</dbReference>
<dbReference type="FunFam" id="3.40.50.300:FF:000849">
    <property type="entry name" value="ATP-dependent RNA helicase DBP5"/>
    <property type="match status" value="1"/>
</dbReference>
<feature type="compositionally biased region" description="Low complexity" evidence="22">
    <location>
        <begin position="691"/>
        <end position="731"/>
    </location>
</feature>
<keyword evidence="9" id="KW-0347">Helicase</keyword>
<dbReference type="PROSITE" id="PS01360">
    <property type="entry name" value="ZF_MYND_1"/>
    <property type="match status" value="1"/>
</dbReference>
<evidence type="ECO:0000313" key="28">
    <source>
        <dbReference type="WBParaSite" id="Gr19_v10_g8279.t1"/>
    </source>
</evidence>
<evidence type="ECO:0000256" key="15">
    <source>
        <dbReference type="ARBA" id="ARBA00023117"/>
    </source>
</evidence>
<dbReference type="EC" id="3.6.4.13" evidence="3"/>
<evidence type="ECO:0000256" key="20">
    <source>
        <dbReference type="PROSITE-ProRule" id="PRU00552"/>
    </source>
</evidence>
<dbReference type="GO" id="GO:0005634">
    <property type="term" value="C:nucleus"/>
    <property type="evidence" value="ECO:0007669"/>
    <property type="project" value="UniProtKB-SubCell"/>
</dbReference>
<keyword evidence="13" id="KW-0694">RNA-binding</keyword>
<dbReference type="PROSITE" id="PS51195">
    <property type="entry name" value="Q_MOTIF"/>
    <property type="match status" value="1"/>
</dbReference>
<dbReference type="CDD" id="cd17963">
    <property type="entry name" value="DEADc_DDX19_DDX25"/>
    <property type="match status" value="1"/>
</dbReference>
<dbReference type="PROSITE" id="PS51194">
    <property type="entry name" value="HELICASE_CTER"/>
    <property type="match status" value="1"/>
</dbReference>
<dbReference type="GO" id="GO:0005524">
    <property type="term" value="F:ATP binding"/>
    <property type="evidence" value="ECO:0007669"/>
    <property type="project" value="UniProtKB-KW"/>
</dbReference>
<evidence type="ECO:0000256" key="13">
    <source>
        <dbReference type="ARBA" id="ARBA00022884"/>
    </source>
</evidence>
<dbReference type="SMART" id="SM00487">
    <property type="entry name" value="DEXDc"/>
    <property type="match status" value="1"/>
</dbReference>
<comment type="catalytic activity">
    <reaction evidence="18">
        <text>ATP + H2O = ADP + phosphate + H(+)</text>
        <dbReference type="Rhea" id="RHEA:13065"/>
        <dbReference type="ChEBI" id="CHEBI:15377"/>
        <dbReference type="ChEBI" id="CHEBI:15378"/>
        <dbReference type="ChEBI" id="CHEBI:30616"/>
        <dbReference type="ChEBI" id="CHEBI:43474"/>
        <dbReference type="ChEBI" id="CHEBI:456216"/>
        <dbReference type="EC" id="3.6.4.13"/>
    </reaction>
</comment>
<keyword evidence="4" id="KW-0158">Chromosome</keyword>
<evidence type="ECO:0000256" key="7">
    <source>
        <dbReference type="ARBA" id="ARBA00022771"/>
    </source>
</evidence>
<dbReference type="SUPFAM" id="SSF144232">
    <property type="entry name" value="HIT/MYND zinc finger-like"/>
    <property type="match status" value="1"/>
</dbReference>
<evidence type="ECO:0000313" key="27">
    <source>
        <dbReference type="Proteomes" id="UP000887572"/>
    </source>
</evidence>
<evidence type="ECO:0000256" key="5">
    <source>
        <dbReference type="ARBA" id="ARBA00022723"/>
    </source>
</evidence>
<dbReference type="GO" id="GO:0003723">
    <property type="term" value="F:RNA binding"/>
    <property type="evidence" value="ECO:0007669"/>
    <property type="project" value="UniProtKB-KW"/>
</dbReference>
<evidence type="ECO:0000259" key="24">
    <source>
        <dbReference type="PROSITE" id="PS51192"/>
    </source>
</evidence>
<evidence type="ECO:0000256" key="16">
    <source>
        <dbReference type="ARBA" id="ARBA00023163"/>
    </source>
</evidence>
<dbReference type="Pfam" id="PF00271">
    <property type="entry name" value="Helicase_C"/>
    <property type="match status" value="1"/>
</dbReference>
<proteinExistence type="predicted"/>
<dbReference type="PANTHER" id="PTHR47958">
    <property type="entry name" value="ATP-DEPENDENT RNA HELICASE DBP3"/>
    <property type="match status" value="1"/>
</dbReference>
<keyword evidence="6" id="KW-0547">Nucleotide-binding</keyword>
<feature type="domain" description="Helicase C-terminal" evidence="25">
    <location>
        <begin position="306"/>
        <end position="476"/>
    </location>
</feature>
<reference evidence="28" key="1">
    <citation type="submission" date="2022-11" db="UniProtKB">
        <authorList>
            <consortium name="WormBaseParasite"/>
        </authorList>
    </citation>
    <scope>IDENTIFICATION</scope>
</reference>
<organism evidence="27 28">
    <name type="scientific">Globodera rostochiensis</name>
    <name type="common">Golden nematode worm</name>
    <name type="synonym">Heterodera rostochiensis</name>
    <dbReference type="NCBI Taxonomy" id="31243"/>
    <lineage>
        <taxon>Eukaryota</taxon>
        <taxon>Metazoa</taxon>
        <taxon>Ecdysozoa</taxon>
        <taxon>Nematoda</taxon>
        <taxon>Chromadorea</taxon>
        <taxon>Rhabditida</taxon>
        <taxon>Tylenchina</taxon>
        <taxon>Tylenchomorpha</taxon>
        <taxon>Tylenchoidea</taxon>
        <taxon>Heteroderidae</taxon>
        <taxon>Heteroderinae</taxon>
        <taxon>Globodera</taxon>
    </lineage>
</organism>
<accession>A0A914IB69</accession>
<evidence type="ECO:0000256" key="12">
    <source>
        <dbReference type="ARBA" id="ARBA00022853"/>
    </source>
</evidence>
<evidence type="ECO:0000256" key="19">
    <source>
        <dbReference type="PROSITE-ProRule" id="PRU00134"/>
    </source>
</evidence>
<dbReference type="InterPro" id="IPR057053">
    <property type="entry name" value="MYND_ZMYND11_ZMYD8"/>
</dbReference>
<dbReference type="GO" id="GO:0016787">
    <property type="term" value="F:hydrolase activity"/>
    <property type="evidence" value="ECO:0007669"/>
    <property type="project" value="UniProtKB-KW"/>
</dbReference>
<dbReference type="GO" id="GO:0008270">
    <property type="term" value="F:zinc ion binding"/>
    <property type="evidence" value="ECO:0007669"/>
    <property type="project" value="UniProtKB-KW"/>
</dbReference>
<feature type="domain" description="MYND-type" evidence="23">
    <location>
        <begin position="651"/>
        <end position="685"/>
    </location>
</feature>
<dbReference type="SMART" id="SM00490">
    <property type="entry name" value="HELICc"/>
    <property type="match status" value="1"/>
</dbReference>
<evidence type="ECO:0000256" key="18">
    <source>
        <dbReference type="ARBA" id="ARBA00047984"/>
    </source>
</evidence>
<dbReference type="GO" id="GO:0140006">
    <property type="term" value="F:histone H3 reader activity"/>
    <property type="evidence" value="ECO:0007669"/>
    <property type="project" value="UniProtKB-ARBA"/>
</dbReference>
<name>A0A914IB69_GLORO</name>
<dbReference type="Gene3D" id="3.40.50.300">
    <property type="entry name" value="P-loop containing nucleotide triphosphate hydrolases"/>
    <property type="match status" value="2"/>
</dbReference>
<evidence type="ECO:0000256" key="8">
    <source>
        <dbReference type="ARBA" id="ARBA00022801"/>
    </source>
</evidence>